<sequence length="361" mass="39429">MAPSSSSSSSSSSSTIVSQGRAHDEQTHIVMYVFFSLALYNVGELACHIAVTFKRLRGLYCWSFLVSTAGIALNAVGFLLRAVAPPALSSYAYTALGIAGWAAMVTGQSLVLYSRLHIVLLRERLVRGVLAMIVVNAVWLLVPTTVLLFLCNSPRRAARLQAPYFVFERLQLTVFFAQELVISALYIRETYRILRSYRGLVGVNRRTMWHLILINLVIIALDVSILVLQYADHYDLQTAWKPFAYSVKLKMEFSVLNRLVELSQYMHRNRGIALIEAPAAARGAPLPPLVMVTAGGEGGGSTAARSRRSGQDASAMSTAASSVEPKAVQQPRAEASMSAAGEARVEAPPNVLQLEKSQLQV</sequence>
<dbReference type="Proteomes" id="UP001642720">
    <property type="component" value="Unassembled WGS sequence"/>
</dbReference>
<name>A0ABY2H1Z1_9HYPO</name>
<feature type="region of interest" description="Disordered" evidence="1">
    <location>
        <begin position="297"/>
        <end position="361"/>
    </location>
</feature>
<gene>
    <name evidence="4" type="ORF">CCMA1212_006100</name>
</gene>
<keyword evidence="5" id="KW-1185">Reference proteome</keyword>
<evidence type="ECO:0000313" key="4">
    <source>
        <dbReference type="EMBL" id="TFB02161.1"/>
    </source>
</evidence>
<organism evidence="4 5">
    <name type="scientific">Trichoderma ghanense</name>
    <dbReference type="NCBI Taxonomy" id="65468"/>
    <lineage>
        <taxon>Eukaryota</taxon>
        <taxon>Fungi</taxon>
        <taxon>Dikarya</taxon>
        <taxon>Ascomycota</taxon>
        <taxon>Pezizomycotina</taxon>
        <taxon>Sordariomycetes</taxon>
        <taxon>Hypocreomycetidae</taxon>
        <taxon>Hypocreales</taxon>
        <taxon>Hypocreaceae</taxon>
        <taxon>Trichoderma</taxon>
    </lineage>
</organism>
<feature type="transmembrane region" description="Helical" evidence="2">
    <location>
        <begin position="170"/>
        <end position="187"/>
    </location>
</feature>
<feature type="transmembrane region" description="Helical" evidence="2">
    <location>
        <begin position="125"/>
        <end position="150"/>
    </location>
</feature>
<keyword evidence="2" id="KW-0812">Transmembrane</keyword>
<dbReference type="GeneID" id="300577791"/>
<dbReference type="EMBL" id="PPTA01000007">
    <property type="protein sequence ID" value="TFB02161.1"/>
    <property type="molecule type" value="Genomic_DNA"/>
</dbReference>
<reference evidence="4 5" key="1">
    <citation type="submission" date="2018-01" db="EMBL/GenBank/DDBJ databases">
        <title>Genome characterization of the sugarcane-associated fungus Trichoderma ghanense CCMA-1212 and their application in lignocelulose bioconversion.</title>
        <authorList>
            <person name="Steindorff A.S."/>
            <person name="Mendes T.D."/>
            <person name="Vilela E.S.D."/>
            <person name="Rodrigues D.S."/>
            <person name="Formighieri E.F."/>
            <person name="Melo I.S."/>
            <person name="Favaro L.C.L."/>
        </authorList>
    </citation>
    <scope>NUCLEOTIDE SEQUENCE [LARGE SCALE GENOMIC DNA]</scope>
    <source>
        <strain evidence="4 5">CCMA-1212</strain>
    </source>
</reference>
<evidence type="ECO:0000313" key="5">
    <source>
        <dbReference type="Proteomes" id="UP001642720"/>
    </source>
</evidence>
<dbReference type="InterPro" id="IPR056120">
    <property type="entry name" value="DUF7703"/>
</dbReference>
<feature type="transmembrane region" description="Helical" evidence="2">
    <location>
        <begin position="208"/>
        <end position="231"/>
    </location>
</feature>
<dbReference type="PANTHER" id="PTHR37013">
    <property type="entry name" value="INTEGRAL MEMBRANE PROTEIN (AFU_ORTHOLOGUE AFUA_1G05950)-RELATED"/>
    <property type="match status" value="1"/>
</dbReference>
<feature type="compositionally biased region" description="Polar residues" evidence="1">
    <location>
        <begin position="311"/>
        <end position="321"/>
    </location>
</feature>
<feature type="transmembrane region" description="Helical" evidence="2">
    <location>
        <begin position="90"/>
        <end position="113"/>
    </location>
</feature>
<evidence type="ECO:0000259" key="3">
    <source>
        <dbReference type="Pfam" id="PF24802"/>
    </source>
</evidence>
<feature type="domain" description="DUF7703" evidence="3">
    <location>
        <begin position="28"/>
        <end position="264"/>
    </location>
</feature>
<evidence type="ECO:0000256" key="2">
    <source>
        <dbReference type="SAM" id="Phobius"/>
    </source>
</evidence>
<keyword evidence="2" id="KW-0472">Membrane</keyword>
<dbReference type="RefSeq" id="XP_073558362.1">
    <property type="nucleotide sequence ID" value="XM_073703341.1"/>
</dbReference>
<dbReference type="Pfam" id="PF24802">
    <property type="entry name" value="DUF7703"/>
    <property type="match status" value="1"/>
</dbReference>
<comment type="caution">
    <text evidence="4">The sequence shown here is derived from an EMBL/GenBank/DDBJ whole genome shotgun (WGS) entry which is preliminary data.</text>
</comment>
<evidence type="ECO:0000256" key="1">
    <source>
        <dbReference type="SAM" id="MobiDB-lite"/>
    </source>
</evidence>
<proteinExistence type="predicted"/>
<keyword evidence="2" id="KW-1133">Transmembrane helix</keyword>
<accession>A0ABY2H1Z1</accession>
<feature type="transmembrane region" description="Helical" evidence="2">
    <location>
        <begin position="59"/>
        <end position="84"/>
    </location>
</feature>
<feature type="transmembrane region" description="Helical" evidence="2">
    <location>
        <begin position="29"/>
        <end position="47"/>
    </location>
</feature>
<protein>
    <recommendedName>
        <fullName evidence="3">DUF7703 domain-containing protein</fullName>
    </recommendedName>
</protein>